<evidence type="ECO:0000313" key="3">
    <source>
        <dbReference type="EMBL" id="TXD91923.1"/>
    </source>
</evidence>
<dbReference type="PANTHER" id="PTHR10009">
    <property type="entry name" value="PROTEIN YELLOW-RELATED"/>
    <property type="match status" value="1"/>
</dbReference>
<evidence type="ECO:0000313" key="4">
    <source>
        <dbReference type="Proteomes" id="UP000321367"/>
    </source>
</evidence>
<dbReference type="Proteomes" id="UP000321367">
    <property type="component" value="Unassembled WGS sequence"/>
</dbReference>
<dbReference type="OrthoDB" id="9797664at2"/>
<reference evidence="3 4" key="1">
    <citation type="submission" date="2019-08" db="EMBL/GenBank/DDBJ databases">
        <title>Genome sequence of Gillisia hiemivivida IC154 (type strain).</title>
        <authorList>
            <person name="Bowman J.P."/>
        </authorList>
    </citation>
    <scope>NUCLEOTIDE SEQUENCE [LARGE SCALE GENOMIC DNA]</scope>
    <source>
        <strain evidence="3 4">IC154</strain>
    </source>
</reference>
<comment type="subcellular location">
    <subcellularLocation>
        <location evidence="1">Secreted</location>
    </subcellularLocation>
</comment>
<dbReference type="EMBL" id="VORY01000030">
    <property type="protein sequence ID" value="TXD91923.1"/>
    <property type="molecule type" value="Genomic_DNA"/>
</dbReference>
<sequence>MNKIFLILSIATIISCKSVTAPTTSDKKIEEVTSFKGQQVTGLSISDQGRMFANFPRWRKDVENSVVEIDKNGISHAFPNENWNSWEIGQAQKDSVFIGVQSVIAFEDELYVLDTRNALFKGVLDSPRVFVFDLETQTLKRTYIFEEDSFHQDSYMNDLRIDKKKEKVYITDSGHAGLVILDLVDGTTKRVLNNHYSTLAEKDHLIIEDNRWNNTVHSDGIALDTENDLLYYHALTGYSLYAVPTEVLINGTEEAIQKEVKFIKKTPAPDGMLFDTKGNLYFADLEQQKIMKLNISSGKMSTFAEGEKIRWADTFSIYKNSLYYTNSRINEITGPIINMEFSINKISLD</sequence>
<keyword evidence="4" id="KW-1185">Reference proteome</keyword>
<dbReference type="Gene3D" id="2.120.10.30">
    <property type="entry name" value="TolB, C-terminal domain"/>
    <property type="match status" value="1"/>
</dbReference>
<protein>
    <recommendedName>
        <fullName evidence="5">Major royal jelly protein</fullName>
    </recommendedName>
</protein>
<dbReference type="SUPFAM" id="SSF63829">
    <property type="entry name" value="Calcium-dependent phosphotriesterase"/>
    <property type="match status" value="1"/>
</dbReference>
<gene>
    <name evidence="3" type="ORF">ES724_15565</name>
</gene>
<dbReference type="PROSITE" id="PS51257">
    <property type="entry name" value="PROKAR_LIPOPROTEIN"/>
    <property type="match status" value="1"/>
</dbReference>
<accession>A0A5C6ZP74</accession>
<dbReference type="InterPro" id="IPR011042">
    <property type="entry name" value="6-blade_b-propeller_TolB-like"/>
</dbReference>
<evidence type="ECO:0000256" key="1">
    <source>
        <dbReference type="ARBA" id="ARBA00004613"/>
    </source>
</evidence>
<evidence type="ECO:0008006" key="5">
    <source>
        <dbReference type="Google" id="ProtNLM"/>
    </source>
</evidence>
<dbReference type="AlphaFoldDB" id="A0A5C6ZP74"/>
<dbReference type="RefSeq" id="WP_146934700.1">
    <property type="nucleotide sequence ID" value="NZ_CBCSHZ010000017.1"/>
</dbReference>
<dbReference type="InterPro" id="IPR017996">
    <property type="entry name" value="MRJP/yellow-related"/>
</dbReference>
<dbReference type="GO" id="GO:0005576">
    <property type="term" value="C:extracellular region"/>
    <property type="evidence" value="ECO:0007669"/>
    <property type="project" value="UniProtKB-SubCell"/>
</dbReference>
<evidence type="ECO:0000256" key="2">
    <source>
        <dbReference type="ARBA" id="ARBA00022525"/>
    </source>
</evidence>
<dbReference type="PANTHER" id="PTHR10009:SF18">
    <property type="entry name" value="PROTEIN YELLOW-LIKE PROTEIN"/>
    <property type="match status" value="1"/>
</dbReference>
<organism evidence="3 4">
    <name type="scientific">Gillisia hiemivivida</name>
    <dbReference type="NCBI Taxonomy" id="291190"/>
    <lineage>
        <taxon>Bacteria</taxon>
        <taxon>Pseudomonadati</taxon>
        <taxon>Bacteroidota</taxon>
        <taxon>Flavobacteriia</taxon>
        <taxon>Flavobacteriales</taxon>
        <taxon>Flavobacteriaceae</taxon>
        <taxon>Gillisia</taxon>
    </lineage>
</organism>
<keyword evidence="2" id="KW-0964">Secreted</keyword>
<name>A0A5C6ZP74_9FLAO</name>
<dbReference type="Pfam" id="PF03022">
    <property type="entry name" value="MRJP"/>
    <property type="match status" value="1"/>
</dbReference>
<comment type="caution">
    <text evidence="3">The sequence shown here is derived from an EMBL/GenBank/DDBJ whole genome shotgun (WGS) entry which is preliminary data.</text>
</comment>
<proteinExistence type="predicted"/>